<organism evidence="2 3">
    <name type="scientific">Caerostris extrusa</name>
    <name type="common">Bark spider</name>
    <name type="synonym">Caerostris bankana</name>
    <dbReference type="NCBI Taxonomy" id="172846"/>
    <lineage>
        <taxon>Eukaryota</taxon>
        <taxon>Metazoa</taxon>
        <taxon>Ecdysozoa</taxon>
        <taxon>Arthropoda</taxon>
        <taxon>Chelicerata</taxon>
        <taxon>Arachnida</taxon>
        <taxon>Araneae</taxon>
        <taxon>Araneomorphae</taxon>
        <taxon>Entelegynae</taxon>
        <taxon>Araneoidea</taxon>
        <taxon>Araneidae</taxon>
        <taxon>Caerostris</taxon>
    </lineage>
</organism>
<dbReference type="EMBL" id="BPLR01015924">
    <property type="protein sequence ID" value="GIY79736.1"/>
    <property type="molecule type" value="Genomic_DNA"/>
</dbReference>
<proteinExistence type="predicted"/>
<evidence type="ECO:0000313" key="3">
    <source>
        <dbReference type="Proteomes" id="UP001054945"/>
    </source>
</evidence>
<feature type="region of interest" description="Disordered" evidence="1">
    <location>
        <begin position="1"/>
        <end position="88"/>
    </location>
</feature>
<comment type="caution">
    <text evidence="2">The sequence shown here is derived from an EMBL/GenBank/DDBJ whole genome shotgun (WGS) entry which is preliminary data.</text>
</comment>
<name>A0AAV4WB70_CAEEX</name>
<evidence type="ECO:0000256" key="1">
    <source>
        <dbReference type="SAM" id="MobiDB-lite"/>
    </source>
</evidence>
<dbReference type="Proteomes" id="UP001054945">
    <property type="component" value="Unassembled WGS sequence"/>
</dbReference>
<accession>A0AAV4WB70</accession>
<evidence type="ECO:0000313" key="2">
    <source>
        <dbReference type="EMBL" id="GIY79736.1"/>
    </source>
</evidence>
<reference evidence="2 3" key="1">
    <citation type="submission" date="2021-06" db="EMBL/GenBank/DDBJ databases">
        <title>Caerostris extrusa draft genome.</title>
        <authorList>
            <person name="Kono N."/>
            <person name="Arakawa K."/>
        </authorList>
    </citation>
    <scope>NUCLEOTIDE SEQUENCE [LARGE SCALE GENOMIC DNA]</scope>
</reference>
<gene>
    <name evidence="2" type="ORF">CEXT_653261</name>
</gene>
<sequence length="139" mass="14834">MSDPHVPSQQTSPCLLQFPGPQTHRPTPADGTSISAAAARQLPLPGRTLDKQLTDFNAPLGSGACRDDRSPGWAPSPPPDNGHPSPPLSVCTPLHNEGITLSNRRGSGTLCPYYSDTPPSTTHCTRCLRLRITTAERCK</sequence>
<protein>
    <submittedName>
        <fullName evidence="2">Uncharacterized protein</fullName>
    </submittedName>
</protein>
<dbReference type="AlphaFoldDB" id="A0AAV4WB70"/>
<feature type="compositionally biased region" description="Pro residues" evidence="1">
    <location>
        <begin position="74"/>
        <end position="87"/>
    </location>
</feature>
<keyword evidence="3" id="KW-1185">Reference proteome</keyword>